<dbReference type="InterPro" id="IPR011009">
    <property type="entry name" value="Kinase-like_dom_sf"/>
</dbReference>
<dbReference type="eggNOG" id="ENOG502SCK8">
    <property type="taxonomic scope" value="Eukaryota"/>
</dbReference>
<dbReference type="EC" id="2.7.11.1" evidence="1"/>
<reference evidence="6" key="4">
    <citation type="journal article" date="2015" name="G3 (Bethesda)">
        <title>Genome sequences of three phytopathogenic species of the Magnaporthaceae family of fungi.</title>
        <authorList>
            <person name="Okagaki L.H."/>
            <person name="Nunes C.C."/>
            <person name="Sailsbery J."/>
            <person name="Clay B."/>
            <person name="Brown D."/>
            <person name="John T."/>
            <person name="Oh Y."/>
            <person name="Young N."/>
            <person name="Fitzgerald M."/>
            <person name="Haas B.J."/>
            <person name="Zeng Q."/>
            <person name="Young S."/>
            <person name="Adiconis X."/>
            <person name="Fan L."/>
            <person name="Levin J.Z."/>
            <person name="Mitchell T.K."/>
            <person name="Okubara P.A."/>
            <person name="Farman M.L."/>
            <person name="Kohn L.M."/>
            <person name="Birren B."/>
            <person name="Ma L.-J."/>
            <person name="Dean R.A."/>
        </authorList>
    </citation>
    <scope>NUCLEOTIDE SEQUENCE</scope>
    <source>
        <strain evidence="6">R3-111a-1</strain>
    </source>
</reference>
<evidence type="ECO:0000256" key="1">
    <source>
        <dbReference type="ARBA" id="ARBA00012513"/>
    </source>
</evidence>
<dbReference type="EMBL" id="GL385396">
    <property type="protein sequence ID" value="EJT79573.1"/>
    <property type="molecule type" value="Genomic_DNA"/>
</dbReference>
<reference evidence="7" key="1">
    <citation type="submission" date="2010-07" db="EMBL/GenBank/DDBJ databases">
        <title>The genome sequence of Gaeumannomyces graminis var. tritici strain R3-111a-1.</title>
        <authorList>
            <consortium name="The Broad Institute Genome Sequencing Platform"/>
            <person name="Ma L.-J."/>
            <person name="Dead R."/>
            <person name="Young S."/>
            <person name="Zeng Q."/>
            <person name="Koehrsen M."/>
            <person name="Alvarado L."/>
            <person name="Berlin A."/>
            <person name="Chapman S.B."/>
            <person name="Chen Z."/>
            <person name="Freedman E."/>
            <person name="Gellesch M."/>
            <person name="Goldberg J."/>
            <person name="Griggs A."/>
            <person name="Gujja S."/>
            <person name="Heilman E.R."/>
            <person name="Heiman D."/>
            <person name="Hepburn T."/>
            <person name="Howarth C."/>
            <person name="Jen D."/>
            <person name="Larson L."/>
            <person name="Mehta T."/>
            <person name="Neiman D."/>
            <person name="Pearson M."/>
            <person name="Roberts A."/>
            <person name="Saif S."/>
            <person name="Shea T."/>
            <person name="Shenoy N."/>
            <person name="Sisk P."/>
            <person name="Stolte C."/>
            <person name="Sykes S."/>
            <person name="Walk T."/>
            <person name="White J."/>
            <person name="Yandava C."/>
            <person name="Haas B."/>
            <person name="Nusbaum C."/>
            <person name="Birren B."/>
        </authorList>
    </citation>
    <scope>NUCLEOTIDE SEQUENCE [LARGE SCALE GENOMIC DNA]</scope>
    <source>
        <strain evidence="7">R3-111a-1</strain>
    </source>
</reference>
<dbReference type="EnsemblFungi" id="EJT79573">
    <property type="protein sequence ID" value="EJT79573"/>
    <property type="gene ID" value="GGTG_04658"/>
</dbReference>
<dbReference type="Gene3D" id="1.10.510.10">
    <property type="entry name" value="Transferase(Phosphotransferase) domain 1"/>
    <property type="match status" value="1"/>
</dbReference>
<reference evidence="5" key="3">
    <citation type="submission" date="2010-09" db="EMBL/GenBank/DDBJ databases">
        <title>Annotation of Gaeumannomyces graminis var. tritici R3-111a-1.</title>
        <authorList>
            <consortium name="The Broad Institute Genome Sequencing Platform"/>
            <person name="Ma L.-J."/>
            <person name="Dead R."/>
            <person name="Young S.K."/>
            <person name="Zeng Q."/>
            <person name="Gargeya S."/>
            <person name="Fitzgerald M."/>
            <person name="Haas B."/>
            <person name="Abouelleil A."/>
            <person name="Alvarado L."/>
            <person name="Arachchi H.M."/>
            <person name="Berlin A."/>
            <person name="Brown A."/>
            <person name="Chapman S.B."/>
            <person name="Chen Z."/>
            <person name="Dunbar C."/>
            <person name="Freedman E."/>
            <person name="Gearin G."/>
            <person name="Gellesch M."/>
            <person name="Goldberg J."/>
            <person name="Griggs A."/>
            <person name="Gujja S."/>
            <person name="Heiman D."/>
            <person name="Howarth C."/>
            <person name="Larson L."/>
            <person name="Lui A."/>
            <person name="MacDonald P.J.P."/>
            <person name="Mehta T."/>
            <person name="Montmayeur A."/>
            <person name="Murphy C."/>
            <person name="Neiman D."/>
            <person name="Pearson M."/>
            <person name="Priest M."/>
            <person name="Roberts A."/>
            <person name="Saif S."/>
            <person name="Shea T."/>
            <person name="Shenoy N."/>
            <person name="Sisk P."/>
            <person name="Stolte C."/>
            <person name="Sykes S."/>
            <person name="Yandava C."/>
            <person name="Wortman J."/>
            <person name="Nusbaum C."/>
            <person name="Birren B."/>
        </authorList>
    </citation>
    <scope>NUCLEOTIDE SEQUENCE</scope>
    <source>
        <strain evidence="5">R3-111a-1</strain>
    </source>
</reference>
<dbReference type="GeneID" id="20345116"/>
<sequence length="544" mass="60959">MAAGPSVGDAGALRSMPSDSPSQDVARDKDGGGPLFGVASLIGRWSDHRSYDQHDPASYVPFSRHPWWEPPAEPYRPSNPYRPGLKLAIYRHEPPPPLRQMGHEPYPDPFGMRSAVHEALKKMTLVDLCLAHPPMEGVAHEDDTHQLQVVEEIAVQDDHGAQVVVCRLDDDPTKTYVAKVFDPLYYMFNEVPEGHYPRDTVFHADADYSCEAAAFEELKNTRLPGKEIPDYHGCWTFNISLELPAPQGIQVRAVRLVLMEHIDGAITMLDADPDEYSDDSRLDIVARVFEAEAACINRGILHGDVSPRNVLIKNSSDPESDHAYRVVLLDFNMAEIIRPRRPSEFKDDPGDHGDSPRASRQYGPTRPPVHPARRMWNSWELFLGEFHNWMPRTWKHSQRQFNEWLLTQWGNSAEWKTIWEVVKDTLPPHRDSPNMSDEEREDSPEEGNRKVPIRGPFWSLGEPVDISDTGDGHSVTLATGLGDLGDPGDRHSVTLATGLGDPGDKGYASDDELKLREGVDPNDPDDPDEPRAPRQPGHNGQGKP</sequence>
<evidence type="ECO:0000256" key="3">
    <source>
        <dbReference type="ARBA" id="ARBA00048679"/>
    </source>
</evidence>
<dbReference type="SUPFAM" id="SSF56112">
    <property type="entry name" value="Protein kinase-like (PK-like)"/>
    <property type="match status" value="1"/>
</dbReference>
<evidence type="ECO:0000313" key="5">
    <source>
        <dbReference type="EMBL" id="EJT79573.1"/>
    </source>
</evidence>
<organism evidence="5">
    <name type="scientific">Gaeumannomyces tritici (strain R3-111a-1)</name>
    <name type="common">Wheat and barley take-all root rot fungus</name>
    <name type="synonym">Gaeumannomyces graminis var. tritici</name>
    <dbReference type="NCBI Taxonomy" id="644352"/>
    <lineage>
        <taxon>Eukaryota</taxon>
        <taxon>Fungi</taxon>
        <taxon>Dikarya</taxon>
        <taxon>Ascomycota</taxon>
        <taxon>Pezizomycotina</taxon>
        <taxon>Sordariomycetes</taxon>
        <taxon>Sordariomycetidae</taxon>
        <taxon>Magnaporthales</taxon>
        <taxon>Magnaporthaceae</taxon>
        <taxon>Gaeumannomyces</taxon>
    </lineage>
</organism>
<dbReference type="GO" id="GO:0004674">
    <property type="term" value="F:protein serine/threonine kinase activity"/>
    <property type="evidence" value="ECO:0007669"/>
    <property type="project" value="UniProtKB-EC"/>
</dbReference>
<evidence type="ECO:0000256" key="4">
    <source>
        <dbReference type="SAM" id="MobiDB-lite"/>
    </source>
</evidence>
<feature type="compositionally biased region" description="Acidic residues" evidence="4">
    <location>
        <begin position="436"/>
        <end position="445"/>
    </location>
</feature>
<dbReference type="AlphaFoldDB" id="J3NTQ8"/>
<name>J3NTQ8_GAET3</name>
<reference evidence="6" key="5">
    <citation type="submission" date="2018-04" db="UniProtKB">
        <authorList>
            <consortium name="EnsemblFungi"/>
        </authorList>
    </citation>
    <scope>IDENTIFICATION</scope>
    <source>
        <strain evidence="6">R3-111a-1</strain>
    </source>
</reference>
<feature type="compositionally biased region" description="Basic and acidic residues" evidence="4">
    <location>
        <begin position="340"/>
        <end position="357"/>
    </location>
</feature>
<accession>J3NTQ8</accession>
<evidence type="ECO:0000313" key="6">
    <source>
        <dbReference type="EnsemblFungi" id="EJT79573"/>
    </source>
</evidence>
<evidence type="ECO:0000256" key="2">
    <source>
        <dbReference type="ARBA" id="ARBA00047899"/>
    </source>
</evidence>
<comment type="catalytic activity">
    <reaction evidence="2">
        <text>L-threonyl-[protein] + ATP = O-phospho-L-threonyl-[protein] + ADP + H(+)</text>
        <dbReference type="Rhea" id="RHEA:46608"/>
        <dbReference type="Rhea" id="RHEA-COMP:11060"/>
        <dbReference type="Rhea" id="RHEA-COMP:11605"/>
        <dbReference type="ChEBI" id="CHEBI:15378"/>
        <dbReference type="ChEBI" id="CHEBI:30013"/>
        <dbReference type="ChEBI" id="CHEBI:30616"/>
        <dbReference type="ChEBI" id="CHEBI:61977"/>
        <dbReference type="ChEBI" id="CHEBI:456216"/>
        <dbReference type="EC" id="2.7.11.1"/>
    </reaction>
</comment>
<feature type="region of interest" description="Disordered" evidence="4">
    <location>
        <begin position="425"/>
        <end position="544"/>
    </location>
</feature>
<dbReference type="RefSeq" id="XP_009220718.1">
    <property type="nucleotide sequence ID" value="XM_009222454.1"/>
</dbReference>
<reference evidence="5" key="2">
    <citation type="submission" date="2010-07" db="EMBL/GenBank/DDBJ databases">
        <authorList>
            <consortium name="The Broad Institute Genome Sequencing Platform"/>
            <consortium name="Broad Institute Genome Sequencing Center for Infectious Disease"/>
            <person name="Ma L.-J."/>
            <person name="Dead R."/>
            <person name="Young S."/>
            <person name="Zeng Q."/>
            <person name="Koehrsen M."/>
            <person name="Alvarado L."/>
            <person name="Berlin A."/>
            <person name="Chapman S.B."/>
            <person name="Chen Z."/>
            <person name="Freedman E."/>
            <person name="Gellesch M."/>
            <person name="Goldberg J."/>
            <person name="Griggs A."/>
            <person name="Gujja S."/>
            <person name="Heilman E.R."/>
            <person name="Heiman D."/>
            <person name="Hepburn T."/>
            <person name="Howarth C."/>
            <person name="Jen D."/>
            <person name="Larson L."/>
            <person name="Mehta T."/>
            <person name="Neiman D."/>
            <person name="Pearson M."/>
            <person name="Roberts A."/>
            <person name="Saif S."/>
            <person name="Shea T."/>
            <person name="Shenoy N."/>
            <person name="Sisk P."/>
            <person name="Stolte C."/>
            <person name="Sykes S."/>
            <person name="Walk T."/>
            <person name="White J."/>
            <person name="Yandava C."/>
            <person name="Haas B."/>
            <person name="Nusbaum C."/>
            <person name="Birren B."/>
        </authorList>
    </citation>
    <scope>NUCLEOTIDE SEQUENCE</scope>
    <source>
        <strain evidence="5">R3-111a-1</strain>
    </source>
</reference>
<protein>
    <recommendedName>
        <fullName evidence="1">non-specific serine/threonine protein kinase</fullName>
        <ecNumber evidence="1">2.7.11.1</ecNumber>
    </recommendedName>
</protein>
<feature type="compositionally biased region" description="Basic and acidic residues" evidence="4">
    <location>
        <begin position="502"/>
        <end position="519"/>
    </location>
</feature>
<dbReference type="Proteomes" id="UP000006039">
    <property type="component" value="Unassembled WGS sequence"/>
</dbReference>
<gene>
    <name evidence="6" type="primary">20345116</name>
    <name evidence="5" type="ORF">GGTG_04658</name>
</gene>
<feature type="region of interest" description="Disordered" evidence="4">
    <location>
        <begin position="340"/>
        <end position="369"/>
    </location>
</feature>
<dbReference type="VEuPathDB" id="FungiDB:GGTG_04658"/>
<feature type="region of interest" description="Disordered" evidence="4">
    <location>
        <begin position="1"/>
        <end position="33"/>
    </location>
</feature>
<dbReference type="PROSITE" id="PS00109">
    <property type="entry name" value="PROTEIN_KINASE_TYR"/>
    <property type="match status" value="1"/>
</dbReference>
<comment type="catalytic activity">
    <reaction evidence="3">
        <text>L-seryl-[protein] + ATP = O-phospho-L-seryl-[protein] + ADP + H(+)</text>
        <dbReference type="Rhea" id="RHEA:17989"/>
        <dbReference type="Rhea" id="RHEA-COMP:9863"/>
        <dbReference type="Rhea" id="RHEA-COMP:11604"/>
        <dbReference type="ChEBI" id="CHEBI:15378"/>
        <dbReference type="ChEBI" id="CHEBI:29999"/>
        <dbReference type="ChEBI" id="CHEBI:30616"/>
        <dbReference type="ChEBI" id="CHEBI:83421"/>
        <dbReference type="ChEBI" id="CHEBI:456216"/>
        <dbReference type="EC" id="2.7.11.1"/>
    </reaction>
</comment>
<proteinExistence type="predicted"/>
<evidence type="ECO:0000313" key="7">
    <source>
        <dbReference type="Proteomes" id="UP000006039"/>
    </source>
</evidence>
<keyword evidence="7" id="KW-1185">Reference proteome</keyword>
<dbReference type="HOGENOM" id="CLU_500613_0_0_1"/>
<dbReference type="InterPro" id="IPR008266">
    <property type="entry name" value="Tyr_kinase_AS"/>
</dbReference>
<dbReference type="OrthoDB" id="4267316at2759"/>